<evidence type="ECO:0008006" key="4">
    <source>
        <dbReference type="Google" id="ProtNLM"/>
    </source>
</evidence>
<feature type="compositionally biased region" description="Basic and acidic residues" evidence="1">
    <location>
        <begin position="35"/>
        <end position="46"/>
    </location>
</feature>
<comment type="caution">
    <text evidence="2">The sequence shown here is derived from an EMBL/GenBank/DDBJ whole genome shotgun (WGS) entry which is preliminary data.</text>
</comment>
<dbReference type="InterPro" id="IPR029058">
    <property type="entry name" value="AB_hydrolase_fold"/>
</dbReference>
<dbReference type="GO" id="GO:0016787">
    <property type="term" value="F:hydrolase activity"/>
    <property type="evidence" value="ECO:0007669"/>
    <property type="project" value="InterPro"/>
</dbReference>
<dbReference type="InterPro" id="IPR010662">
    <property type="entry name" value="RBBP9/YdeN"/>
</dbReference>
<dbReference type="Proteomes" id="UP000267408">
    <property type="component" value="Unassembled WGS sequence"/>
</dbReference>
<organism evidence="2 3">
    <name type="scientific">Kitasatospora cineracea</name>
    <dbReference type="NCBI Taxonomy" id="88074"/>
    <lineage>
        <taxon>Bacteria</taxon>
        <taxon>Bacillati</taxon>
        <taxon>Actinomycetota</taxon>
        <taxon>Actinomycetes</taxon>
        <taxon>Kitasatosporales</taxon>
        <taxon>Streptomycetaceae</taxon>
        <taxon>Kitasatospora</taxon>
    </lineage>
</organism>
<feature type="region of interest" description="Disordered" evidence="1">
    <location>
        <begin position="1"/>
        <end position="46"/>
    </location>
</feature>
<name>A0A8G1UKE4_9ACTN</name>
<evidence type="ECO:0000313" key="3">
    <source>
        <dbReference type="Proteomes" id="UP000267408"/>
    </source>
</evidence>
<evidence type="ECO:0000313" key="2">
    <source>
        <dbReference type="EMBL" id="ROR43337.1"/>
    </source>
</evidence>
<dbReference type="AlphaFoldDB" id="A0A8G1UKE4"/>
<dbReference type="Gene3D" id="3.40.50.1820">
    <property type="entry name" value="alpha/beta hydrolase"/>
    <property type="match status" value="1"/>
</dbReference>
<accession>A0A8G1UKE4</accession>
<sequence>MRSGRYRPESATPRNLPLRCGHTIHPSRRGSGGRPPDRPRAAEHEVSMESVTYVHLAGIGNSGPGHWQYRWHAADPRAVWVEHDSWDDPERDAWVADLDAALRRTPGPKLVVAHSLGCSTLVEWAADHADPDVVGALLVAAPDPHGPAFPAGATGYHRPRPAPLPFRTLVVASADDPYATLDHARATAAALGAELVEAGRLGHINAASGLGDWPDGRRLLGRLLPSSG</sequence>
<reference evidence="2 3" key="1">
    <citation type="submission" date="2018-11" db="EMBL/GenBank/DDBJ databases">
        <title>Sequencing the genomes of 1000 actinobacteria strains.</title>
        <authorList>
            <person name="Klenk H.-P."/>
        </authorList>
    </citation>
    <scope>NUCLEOTIDE SEQUENCE [LARGE SCALE GENOMIC DNA]</scope>
    <source>
        <strain evidence="2 3">DSM 44780</strain>
    </source>
</reference>
<evidence type="ECO:0000256" key="1">
    <source>
        <dbReference type="SAM" id="MobiDB-lite"/>
    </source>
</evidence>
<protein>
    <recommendedName>
        <fullName evidence="4">Alpha/beta hydrolase</fullName>
    </recommendedName>
</protein>
<proteinExistence type="predicted"/>
<dbReference type="Pfam" id="PF06821">
    <property type="entry name" value="Ser_hydrolase"/>
    <property type="match status" value="1"/>
</dbReference>
<gene>
    <name evidence="2" type="ORF">EDD39_1484</name>
</gene>
<dbReference type="SUPFAM" id="SSF53474">
    <property type="entry name" value="alpha/beta-Hydrolases"/>
    <property type="match status" value="1"/>
</dbReference>
<dbReference type="EMBL" id="RJVJ01000001">
    <property type="protein sequence ID" value="ROR43337.1"/>
    <property type="molecule type" value="Genomic_DNA"/>
</dbReference>